<protein>
    <submittedName>
        <fullName evidence="1">Uncharacterized protein</fullName>
    </submittedName>
</protein>
<dbReference type="AlphaFoldDB" id="A0A1X7TD02"/>
<name>A0A1X7TD02_AMPQE</name>
<proteinExistence type="predicted"/>
<dbReference type="EnsemblMetazoa" id="Aqu2.1.12333_001">
    <property type="protein sequence ID" value="Aqu2.1.12333_001"/>
    <property type="gene ID" value="Aqu2.1.12333"/>
</dbReference>
<dbReference type="InParanoid" id="A0A1X7TD02"/>
<sequence>MNLGSGIFLGLGIAGLAIGTVLKLQERMKKEVLVRELPPTVPHYYDDYEDLRNNLSATSTGNLQDVLIQGKVIASPDFSATNEVEAAIHKLGPVGKLRDAGKATIEGSATCSIDVGSDSTPQTAGWRKFWKEETKNPQKIFSVPFQIRDSGRKYVTIKDIQESENWTKVLEQEQSLGPMKKKFKDVKQTVYQTGIKYDILLYGSTIAVLGIRKPVLCLVYTATNTIMNPMNNDNIVEWRNPDLWTSHNPIRLKKGCNVAILSFN</sequence>
<organism evidence="1">
    <name type="scientific">Amphimedon queenslandica</name>
    <name type="common">Sponge</name>
    <dbReference type="NCBI Taxonomy" id="400682"/>
    <lineage>
        <taxon>Eukaryota</taxon>
        <taxon>Metazoa</taxon>
        <taxon>Porifera</taxon>
        <taxon>Demospongiae</taxon>
        <taxon>Heteroscleromorpha</taxon>
        <taxon>Haplosclerida</taxon>
        <taxon>Niphatidae</taxon>
        <taxon>Amphimedon</taxon>
    </lineage>
</organism>
<reference evidence="1" key="1">
    <citation type="submission" date="2017-05" db="UniProtKB">
        <authorList>
            <consortium name="EnsemblMetazoa"/>
        </authorList>
    </citation>
    <scope>IDENTIFICATION</scope>
</reference>
<evidence type="ECO:0000313" key="1">
    <source>
        <dbReference type="EnsemblMetazoa" id="Aqu2.1.12333_001"/>
    </source>
</evidence>
<accession>A0A1X7TD02</accession>